<dbReference type="InterPro" id="IPR045967">
    <property type="entry name" value="HAM1-like_N"/>
</dbReference>
<feature type="compositionally biased region" description="Basic and acidic residues" evidence="1">
    <location>
        <begin position="183"/>
        <end position="197"/>
    </location>
</feature>
<accession>A0A4S4LWT7</accession>
<feature type="domain" description="HAM1-like N-terminal" evidence="3">
    <location>
        <begin position="14"/>
        <end position="673"/>
    </location>
</feature>
<dbReference type="PANTHER" id="PTHR31138:SF1">
    <property type="entry name" value="PDZ DOMAIN-CONTAINING PROTEIN"/>
    <property type="match status" value="1"/>
</dbReference>
<dbReference type="InterPro" id="IPR027842">
    <property type="entry name" value="HAM1-like_C"/>
</dbReference>
<dbReference type="Proteomes" id="UP000308730">
    <property type="component" value="Unassembled WGS sequence"/>
</dbReference>
<dbReference type="AlphaFoldDB" id="A0A4S4LWT7"/>
<dbReference type="Gene3D" id="3.15.10.10">
    <property type="entry name" value="Bactericidal permeability-increasing protein, domain 1"/>
    <property type="match status" value="1"/>
</dbReference>
<feature type="domain" description="HAM1-like C-terminal" evidence="2">
    <location>
        <begin position="690"/>
        <end position="731"/>
    </location>
</feature>
<evidence type="ECO:0000313" key="4">
    <source>
        <dbReference type="EMBL" id="THH17056.1"/>
    </source>
</evidence>
<evidence type="ECO:0000259" key="3">
    <source>
        <dbReference type="Pfam" id="PF19343"/>
    </source>
</evidence>
<feature type="domain" description="HAM1-like C-terminal" evidence="2">
    <location>
        <begin position="732"/>
        <end position="799"/>
    </location>
</feature>
<dbReference type="OrthoDB" id="19394at2759"/>
<dbReference type="PANTHER" id="PTHR31138">
    <property type="entry name" value="CHROMOSOME 19, WHOLE GENOME SHOTGUN SEQUENCE"/>
    <property type="match status" value="1"/>
</dbReference>
<dbReference type="Pfam" id="PF19343">
    <property type="entry name" value="HAM1_N"/>
    <property type="match status" value="1"/>
</dbReference>
<dbReference type="EMBL" id="SGPM01000684">
    <property type="protein sequence ID" value="THH17056.1"/>
    <property type="molecule type" value="Genomic_DNA"/>
</dbReference>
<feature type="compositionally biased region" description="Low complexity" evidence="1">
    <location>
        <begin position="283"/>
        <end position="293"/>
    </location>
</feature>
<organism evidence="4 5">
    <name type="scientific">Antrodiella citrinella</name>
    <dbReference type="NCBI Taxonomy" id="2447956"/>
    <lineage>
        <taxon>Eukaryota</taxon>
        <taxon>Fungi</taxon>
        <taxon>Dikarya</taxon>
        <taxon>Basidiomycota</taxon>
        <taxon>Agaricomycotina</taxon>
        <taxon>Agaricomycetes</taxon>
        <taxon>Polyporales</taxon>
        <taxon>Steccherinaceae</taxon>
        <taxon>Antrodiella</taxon>
    </lineage>
</organism>
<feature type="region of interest" description="Disordered" evidence="1">
    <location>
        <begin position="180"/>
        <end position="307"/>
    </location>
</feature>
<feature type="compositionally biased region" description="Basic and acidic residues" evidence="1">
    <location>
        <begin position="294"/>
        <end position="305"/>
    </location>
</feature>
<evidence type="ECO:0000259" key="2">
    <source>
        <dbReference type="Pfam" id="PF14613"/>
    </source>
</evidence>
<reference evidence="4 5" key="1">
    <citation type="submission" date="2019-02" db="EMBL/GenBank/DDBJ databases">
        <title>Genome sequencing of the rare red list fungi Antrodiella citrinella (Flaviporus citrinellus).</title>
        <authorList>
            <person name="Buettner E."/>
            <person name="Kellner H."/>
        </authorList>
    </citation>
    <scope>NUCLEOTIDE SEQUENCE [LARGE SCALE GENOMIC DNA]</scope>
    <source>
        <strain evidence="4 5">DSM 108506</strain>
    </source>
</reference>
<comment type="caution">
    <text evidence="4">The sequence shown here is derived from an EMBL/GenBank/DDBJ whole genome shotgun (WGS) entry which is preliminary data.</text>
</comment>
<dbReference type="Pfam" id="PF14613">
    <property type="entry name" value="HAM1_C"/>
    <property type="match status" value="2"/>
</dbReference>
<proteinExistence type="predicted"/>
<feature type="region of interest" description="Disordered" evidence="1">
    <location>
        <begin position="1"/>
        <end position="28"/>
    </location>
</feature>
<evidence type="ECO:0000313" key="5">
    <source>
        <dbReference type="Proteomes" id="UP000308730"/>
    </source>
</evidence>
<sequence>MSLPNATKDISDHPAKGSVTEPINKQQQAADVDRKLRFYGVINAFKQSRMPTNDQIDKTLSYILKHSPVPETQLSPEGQKLVQDSRDIIETARLIVKEKNRDELFQNFVWHTRDTDFDQAKKDPNDVVPVDKDKAKSDGQQAVAHLRTLLSLILTNAEVRKLLSDFSVIGRDLLARGASKLADQARPDEEALRRVDESAPNDRFVTEGGRHAGPNETPVLEVRVPGTDTTVKQHPKDEPGTGATVERGDGTVQSGAEAKDEAANKANELSGQASEEAQKQADDINNVVNGDPVPNDREEAQEKKQGFKAKILGLRDQITDRIPQEHKDRVNGHTDRAKQFFTEEYFPEERRDQFIYRGKKVIVECQKHKDYQESIRWLLSYLEEYAAHGKTVFGHGKDSHQQLTSDDSLQQATSELRTLLERFANGMSLGVIGDAMRVLYDDAQRDESLRDWFKGVDSYIRKVLLEPGYVLEPDCNNEANRLRESGRTFYDDKYKSHFDNLFGKTADWFRALGEDQLNKRFGEDWARLTKDLLFDEEGQLSFKSDLWMDIRKVILPSLIEQVGYVPIPRIEYTDDSMDVVIENLALSGKNLFPNIVSIEAHNFIKFSPYNAITDETNHEFTFTLGQIQADMKDVAFYFKKKTGIPKITDSGLADVLLGGSGLTVTAHIRSASKPGKDDPASVFTVQSVNVKVDTLKFSIRDSKHDLLYKTLRPIATGLVKKQLQKAIEGAMFQRQKDEAESVKGRADEKHAHFKVVSKRDSVIVQQGHPSGWLNRAEERVQAAGTGHEWRSEAFTIVTDT</sequence>
<gene>
    <name evidence="4" type="ORF">EUX98_g9201</name>
</gene>
<evidence type="ECO:0000256" key="1">
    <source>
        <dbReference type="SAM" id="MobiDB-lite"/>
    </source>
</evidence>
<protein>
    <submittedName>
        <fullName evidence="4">Uncharacterized protein</fullName>
    </submittedName>
</protein>
<keyword evidence="5" id="KW-1185">Reference proteome</keyword>
<name>A0A4S4LWT7_9APHY</name>